<dbReference type="STRING" id="392015.SAMN05421543_10681"/>
<feature type="domain" description="AB hydrolase-1" evidence="2">
    <location>
        <begin position="25"/>
        <end position="145"/>
    </location>
</feature>
<keyword evidence="4" id="KW-1185">Reference proteome</keyword>
<dbReference type="PRINTS" id="PR00111">
    <property type="entry name" value="ABHYDROLASE"/>
</dbReference>
<evidence type="ECO:0000256" key="1">
    <source>
        <dbReference type="ARBA" id="ARBA00022801"/>
    </source>
</evidence>
<dbReference type="AlphaFoldDB" id="A0A1I7I9B8"/>
<gene>
    <name evidence="3" type="ORF">SAMN05421543_10681</name>
</gene>
<sequence length="167" mass="18570">MERHFFEANGVKLSYLDFGGPSTRTLVALHGHFGTATTFADLARGLPEWRVVALDQRGHGWSDHVAEEAYGRDNYVQDLQIFIEAELGGSPVVLLGHSLGGVNAYQLAARKPALVRAMIIEDIGAEIHDDQSWLKKLPSRVPTLRELQQTLENLLRPGAFSYFGDWV</sequence>
<dbReference type="InterPro" id="IPR000073">
    <property type="entry name" value="AB_hydrolase_1"/>
</dbReference>
<dbReference type="PANTHER" id="PTHR46118">
    <property type="entry name" value="PROTEIN ABHD11"/>
    <property type="match status" value="1"/>
</dbReference>
<dbReference type="Proteomes" id="UP000183508">
    <property type="component" value="Unassembled WGS sequence"/>
</dbReference>
<dbReference type="Pfam" id="PF00561">
    <property type="entry name" value="Abhydrolase_1"/>
    <property type="match status" value="1"/>
</dbReference>
<proteinExistence type="predicted"/>
<evidence type="ECO:0000259" key="2">
    <source>
        <dbReference type="Pfam" id="PF00561"/>
    </source>
</evidence>
<name>A0A1I7I9B8_9BACL</name>
<dbReference type="Gene3D" id="3.40.50.1820">
    <property type="entry name" value="alpha/beta hydrolase"/>
    <property type="match status" value="1"/>
</dbReference>
<accession>A0A1I7I9B8</accession>
<dbReference type="EMBL" id="FPBV01000006">
    <property type="protein sequence ID" value="SFU69521.1"/>
    <property type="molecule type" value="Genomic_DNA"/>
</dbReference>
<evidence type="ECO:0000313" key="4">
    <source>
        <dbReference type="Proteomes" id="UP000183508"/>
    </source>
</evidence>
<dbReference type="GO" id="GO:0016787">
    <property type="term" value="F:hydrolase activity"/>
    <property type="evidence" value="ECO:0007669"/>
    <property type="project" value="UniProtKB-KW"/>
</dbReference>
<protein>
    <submittedName>
        <fullName evidence="3">Alpha/beta hydrolase fold</fullName>
    </submittedName>
</protein>
<dbReference type="InterPro" id="IPR029058">
    <property type="entry name" value="AB_hydrolase_fold"/>
</dbReference>
<dbReference type="SUPFAM" id="SSF53474">
    <property type="entry name" value="alpha/beta-Hydrolases"/>
    <property type="match status" value="1"/>
</dbReference>
<dbReference type="RefSeq" id="WP_074950947.1">
    <property type="nucleotide sequence ID" value="NZ_FPBV01000006.1"/>
</dbReference>
<reference evidence="4" key="1">
    <citation type="submission" date="2016-10" db="EMBL/GenBank/DDBJ databases">
        <authorList>
            <person name="Varghese N."/>
        </authorList>
    </citation>
    <scope>NUCLEOTIDE SEQUENCE [LARGE SCALE GENOMIC DNA]</scope>
    <source>
        <strain evidence="4">DSM 17980</strain>
    </source>
</reference>
<organism evidence="3 4">
    <name type="scientific">Alicyclobacillus macrosporangiidus</name>
    <dbReference type="NCBI Taxonomy" id="392015"/>
    <lineage>
        <taxon>Bacteria</taxon>
        <taxon>Bacillati</taxon>
        <taxon>Bacillota</taxon>
        <taxon>Bacilli</taxon>
        <taxon>Bacillales</taxon>
        <taxon>Alicyclobacillaceae</taxon>
        <taxon>Alicyclobacillus</taxon>
    </lineage>
</organism>
<dbReference type="PANTHER" id="PTHR46118:SF4">
    <property type="entry name" value="PROTEIN ABHD11"/>
    <property type="match status" value="1"/>
</dbReference>
<keyword evidence="1 3" id="KW-0378">Hydrolase</keyword>
<evidence type="ECO:0000313" key="3">
    <source>
        <dbReference type="EMBL" id="SFU69521.1"/>
    </source>
</evidence>